<sequence>MSGYVSKTDILRMLSDIEDELTRAEQSLNHSVNALEAEMRETENDRLSVLEEEIIDLHICINELYQSPEHRYAFEKVYRIG</sequence>
<accession>A0A0D1KYX1</accession>
<gene>
    <name evidence="3" type="primary">yppD</name>
    <name evidence="3" type="ORF">P5633_13165</name>
    <name evidence="2" type="ORF">SC09_Contig24orf00312</name>
</gene>
<evidence type="ECO:0000313" key="3">
    <source>
        <dbReference type="EMBL" id="WEY83379.1"/>
    </source>
</evidence>
<dbReference type="Proteomes" id="UP001214898">
    <property type="component" value="Chromosome"/>
</dbReference>
<dbReference type="InterPro" id="IPR020252">
    <property type="entry name" value="DUF5446"/>
</dbReference>
<name>A0A0D1KYX1_BACIU</name>
<evidence type="ECO:0000313" key="4">
    <source>
        <dbReference type="Proteomes" id="UP000032247"/>
    </source>
</evidence>
<reference evidence="2 4" key="1">
    <citation type="submission" date="2014-12" db="EMBL/GenBank/DDBJ databases">
        <title>Comparative genome analysis of Bacillus coagulans HM-08, Clostridium butyricum HM-68, Bacillus subtilis HM-66 and Bacillus licheniformis BL-09.</title>
        <authorList>
            <person name="Zhang H."/>
        </authorList>
    </citation>
    <scope>NUCLEOTIDE SEQUENCE [LARGE SCALE GENOMIC DNA]</scope>
    <source>
        <strain evidence="2 4">HM-66</strain>
    </source>
</reference>
<dbReference type="EMBL" id="JXBC01000003">
    <property type="protein sequence ID" value="KIU11357.1"/>
    <property type="molecule type" value="Genomic_DNA"/>
</dbReference>
<dbReference type="Pfam" id="PF17522">
    <property type="entry name" value="DUF5446"/>
    <property type="match status" value="1"/>
</dbReference>
<evidence type="ECO:0000313" key="2">
    <source>
        <dbReference type="EMBL" id="KIU11357.1"/>
    </source>
</evidence>
<keyword evidence="1" id="KW-0175">Coiled coil</keyword>
<dbReference type="AlphaFoldDB" id="A0A0D1KYX1"/>
<reference evidence="3" key="2">
    <citation type="submission" date="2023-03" db="EMBL/GenBank/DDBJ databases">
        <title>Complete genome sequences of 52 Bacillus and Priestia strains isolated from West-African fermentations and 26 reference strains from the DSMZ collection.</title>
        <authorList>
            <person name="Wiedenbein E.S."/>
            <person name="Canoy T.S."/>
            <person name="Hui Y."/>
            <person name="Parkouda C."/>
            <person name="Dawende C."/>
            <person name="Ametefe E."/>
            <person name="Jespersen L."/>
            <person name="Nielsen D.S."/>
        </authorList>
    </citation>
    <scope>NUCLEOTIDE SEQUENCE</scope>
    <source>
        <strain evidence="3">PRO56</strain>
    </source>
</reference>
<organism evidence="2 4">
    <name type="scientific">Bacillus subtilis</name>
    <dbReference type="NCBI Taxonomy" id="1423"/>
    <lineage>
        <taxon>Bacteria</taxon>
        <taxon>Bacillati</taxon>
        <taxon>Bacillota</taxon>
        <taxon>Bacilli</taxon>
        <taxon>Bacillales</taxon>
        <taxon>Bacillaceae</taxon>
        <taxon>Bacillus</taxon>
    </lineage>
</organism>
<dbReference type="PATRIC" id="fig|1423.173.peg.2006"/>
<feature type="coiled-coil region" evidence="1">
    <location>
        <begin position="14"/>
        <end position="52"/>
    </location>
</feature>
<protein>
    <submittedName>
        <fullName evidence="3">DUF5446 family protein</fullName>
    </submittedName>
</protein>
<dbReference type="Proteomes" id="UP000032247">
    <property type="component" value="Unassembled WGS sequence"/>
</dbReference>
<dbReference type="EMBL" id="CP120576">
    <property type="protein sequence ID" value="WEY83379.1"/>
    <property type="molecule type" value="Genomic_DNA"/>
</dbReference>
<proteinExistence type="predicted"/>
<evidence type="ECO:0000256" key="1">
    <source>
        <dbReference type="SAM" id="Coils"/>
    </source>
</evidence>
<dbReference type="STRING" id="483913.AN935_10845"/>
<dbReference type="RefSeq" id="WP_021481526.1">
    <property type="nucleotide sequence ID" value="NZ_CAJNQS010000001.1"/>
</dbReference>